<accession>A0ABS2L4X1</accession>
<dbReference type="EMBL" id="JAFBBU010000001">
    <property type="protein sequence ID" value="MBM7472098.1"/>
    <property type="molecule type" value="Genomic_DNA"/>
</dbReference>
<dbReference type="RefSeq" id="WP_205108565.1">
    <property type="nucleotide sequence ID" value="NZ_BAAAHT010000013.1"/>
</dbReference>
<sequence length="342" mass="35392">MYFDPKDGGLFGLLNDPVLFPKSTYGYACSSADTLLDCTLDPKVSPVKGKINPSIFDLSSEANRGTLLATTTEYGFPIDFNGLPAVIVTAEYDQVRAVAIETYHPSSGRLQDIQGPVRWYNRTTGGFIGTSTHFLSTGDPSSILQAPGAMTVTSFAAPGKVVGLGGAVTYGVTLQATKAGAALVRLTVDGLSHASEASVPTGWVPESSLDSHVLEYLVPYMNAGETRSLSLHFTVSGLLSGVTARVDSQTAVTTSSVIAVVPASPVCTELDGQTPQVPVGGTSTPLTGVICTTEAGTSLLSLFDPENKGTVTLTRQADSSLGGPHSSHSNPVTVTIHVAPAS</sequence>
<evidence type="ECO:0000313" key="2">
    <source>
        <dbReference type="Proteomes" id="UP000776164"/>
    </source>
</evidence>
<name>A0ABS2L4X1_9MICO</name>
<comment type="caution">
    <text evidence="1">The sequence shown here is derived from an EMBL/GenBank/DDBJ whole genome shotgun (WGS) entry which is preliminary data.</text>
</comment>
<gene>
    <name evidence="1" type="ORF">JOE66_001732</name>
</gene>
<reference evidence="1 2" key="1">
    <citation type="submission" date="2021-01" db="EMBL/GenBank/DDBJ databases">
        <title>Sequencing the genomes of 1000 actinobacteria strains.</title>
        <authorList>
            <person name="Klenk H.-P."/>
        </authorList>
    </citation>
    <scope>NUCLEOTIDE SEQUENCE [LARGE SCALE GENOMIC DNA]</scope>
    <source>
        <strain evidence="1 2">DSM 13057</strain>
    </source>
</reference>
<keyword evidence="2" id="KW-1185">Reference proteome</keyword>
<protein>
    <submittedName>
        <fullName evidence="1">Uncharacterized protein</fullName>
    </submittedName>
</protein>
<proteinExistence type="predicted"/>
<evidence type="ECO:0000313" key="1">
    <source>
        <dbReference type="EMBL" id="MBM7472098.1"/>
    </source>
</evidence>
<organism evidence="1 2">
    <name type="scientific">Subtercola frigoramans</name>
    <dbReference type="NCBI Taxonomy" id="120298"/>
    <lineage>
        <taxon>Bacteria</taxon>
        <taxon>Bacillati</taxon>
        <taxon>Actinomycetota</taxon>
        <taxon>Actinomycetes</taxon>
        <taxon>Micrococcales</taxon>
        <taxon>Microbacteriaceae</taxon>
        <taxon>Subtercola</taxon>
    </lineage>
</organism>
<dbReference type="Proteomes" id="UP000776164">
    <property type="component" value="Unassembled WGS sequence"/>
</dbReference>